<dbReference type="OrthoDB" id="203391at2157"/>
<feature type="transmembrane region" description="Helical" evidence="1">
    <location>
        <begin position="38"/>
        <end position="59"/>
    </location>
</feature>
<keyword evidence="1" id="KW-0472">Membrane</keyword>
<name>A0A7D6GTA5_9EURY</name>
<reference evidence="2 3" key="1">
    <citation type="submission" date="2020-07" db="EMBL/GenBank/DDBJ databases">
        <title>Natrinema (YPL30) sp. nov. and Haloterrigena xxxxxx (YPL8) sp. nov., isolated from a salt mine.</title>
        <authorList>
            <person name="Cui H."/>
        </authorList>
    </citation>
    <scope>NUCLEOTIDE SEQUENCE [LARGE SCALE GENOMIC DNA]</scope>
    <source>
        <strain evidence="2 3">YPL13</strain>
    </source>
</reference>
<evidence type="ECO:0000256" key="1">
    <source>
        <dbReference type="SAM" id="Phobius"/>
    </source>
</evidence>
<dbReference type="KEGG" id="nay:HYG81_12380"/>
<dbReference type="GeneID" id="56144015"/>
<dbReference type="EMBL" id="CP059154">
    <property type="protein sequence ID" value="QLK24904.1"/>
    <property type="molecule type" value="Genomic_DNA"/>
</dbReference>
<gene>
    <name evidence="2" type="ORF">HYG81_12380</name>
</gene>
<feature type="transmembrane region" description="Helical" evidence="1">
    <location>
        <begin position="66"/>
        <end position="91"/>
    </location>
</feature>
<organism evidence="2 3">
    <name type="scientific">Natrinema zhouii</name>
    <dbReference type="NCBI Taxonomy" id="1710539"/>
    <lineage>
        <taxon>Archaea</taxon>
        <taxon>Methanobacteriati</taxon>
        <taxon>Methanobacteriota</taxon>
        <taxon>Stenosarchaea group</taxon>
        <taxon>Halobacteria</taxon>
        <taxon>Halobacteriales</taxon>
        <taxon>Natrialbaceae</taxon>
        <taxon>Natrinema</taxon>
    </lineage>
</organism>
<dbReference type="AlphaFoldDB" id="A0A7D6GTA5"/>
<dbReference type="Proteomes" id="UP000510869">
    <property type="component" value="Chromosome"/>
</dbReference>
<proteinExistence type="predicted"/>
<protein>
    <submittedName>
        <fullName evidence="2">Uncharacterized protein</fullName>
    </submittedName>
</protein>
<evidence type="ECO:0000313" key="3">
    <source>
        <dbReference type="Proteomes" id="UP000510869"/>
    </source>
</evidence>
<sequence length="106" mass="11029">MVLTYVLVAVLAIAGYEAVRRMYTGSETEAAAQFARAAIVIALFIVTIPLGMLLGMLTVSALAENLAIGLVMLAGSATVVAVIGLGLYIVAEGEMPAVLKRYSIAR</sequence>
<evidence type="ECO:0000313" key="2">
    <source>
        <dbReference type="EMBL" id="QLK24904.1"/>
    </source>
</evidence>
<keyword evidence="1" id="KW-0812">Transmembrane</keyword>
<accession>A0A7D6GTA5</accession>
<dbReference type="RefSeq" id="WP_180840061.1">
    <property type="nucleotide sequence ID" value="NZ_CP059154.1"/>
</dbReference>
<keyword evidence="1" id="KW-1133">Transmembrane helix</keyword>
<keyword evidence="3" id="KW-1185">Reference proteome</keyword>